<reference evidence="9 10" key="1">
    <citation type="journal article" date="2019" name="Commun. Biol.">
        <title>The bagworm genome reveals a unique fibroin gene that provides high tensile strength.</title>
        <authorList>
            <person name="Kono N."/>
            <person name="Nakamura H."/>
            <person name="Ohtoshi R."/>
            <person name="Tomita M."/>
            <person name="Numata K."/>
            <person name="Arakawa K."/>
        </authorList>
    </citation>
    <scope>NUCLEOTIDE SEQUENCE [LARGE SCALE GENOMIC DNA]</scope>
</reference>
<dbReference type="PROSITE" id="PS50146">
    <property type="entry name" value="DAGK"/>
    <property type="match status" value="1"/>
</dbReference>
<evidence type="ECO:0000256" key="5">
    <source>
        <dbReference type="ARBA" id="ARBA00022741"/>
    </source>
</evidence>
<dbReference type="GO" id="GO:0004143">
    <property type="term" value="F:ATP-dependent diacylglycerol kinase activity"/>
    <property type="evidence" value="ECO:0007669"/>
    <property type="project" value="UniProtKB-EC"/>
</dbReference>
<protein>
    <recommendedName>
        <fullName evidence="3">diacylglycerol kinase (ATP)</fullName>
        <ecNumber evidence="3">2.7.1.107</ecNumber>
    </recommendedName>
</protein>
<dbReference type="GO" id="GO:0005524">
    <property type="term" value="F:ATP binding"/>
    <property type="evidence" value="ECO:0007669"/>
    <property type="project" value="UniProtKB-KW"/>
</dbReference>
<evidence type="ECO:0000256" key="6">
    <source>
        <dbReference type="ARBA" id="ARBA00022777"/>
    </source>
</evidence>
<dbReference type="AlphaFoldDB" id="A0A4C2A705"/>
<dbReference type="PANTHER" id="PTHR11255">
    <property type="entry name" value="DIACYLGLYCEROL KINASE"/>
    <property type="match status" value="1"/>
</dbReference>
<dbReference type="Gene3D" id="2.60.200.40">
    <property type="match status" value="1"/>
</dbReference>
<evidence type="ECO:0000256" key="4">
    <source>
        <dbReference type="ARBA" id="ARBA00022679"/>
    </source>
</evidence>
<dbReference type="InterPro" id="IPR000756">
    <property type="entry name" value="Diacylglycerol_kin_accessory"/>
</dbReference>
<keyword evidence="5" id="KW-0547">Nucleotide-binding</keyword>
<dbReference type="SMART" id="SM00045">
    <property type="entry name" value="DAGKa"/>
    <property type="match status" value="1"/>
</dbReference>
<dbReference type="GO" id="GO:0007200">
    <property type="term" value="P:phospholipase C-activating G protein-coupled receptor signaling pathway"/>
    <property type="evidence" value="ECO:0007669"/>
    <property type="project" value="InterPro"/>
</dbReference>
<keyword evidence="4" id="KW-0808">Transferase</keyword>
<keyword evidence="7" id="KW-0067">ATP-binding</keyword>
<organism evidence="9 10">
    <name type="scientific">Eumeta variegata</name>
    <name type="common">Bagworm moth</name>
    <name type="synonym">Eumeta japonica</name>
    <dbReference type="NCBI Taxonomy" id="151549"/>
    <lineage>
        <taxon>Eukaryota</taxon>
        <taxon>Metazoa</taxon>
        <taxon>Ecdysozoa</taxon>
        <taxon>Arthropoda</taxon>
        <taxon>Hexapoda</taxon>
        <taxon>Insecta</taxon>
        <taxon>Pterygota</taxon>
        <taxon>Neoptera</taxon>
        <taxon>Endopterygota</taxon>
        <taxon>Lepidoptera</taxon>
        <taxon>Glossata</taxon>
        <taxon>Ditrysia</taxon>
        <taxon>Tineoidea</taxon>
        <taxon>Psychidae</taxon>
        <taxon>Oiketicinae</taxon>
        <taxon>Eumeta</taxon>
    </lineage>
</organism>
<dbReference type="InterPro" id="IPR001206">
    <property type="entry name" value="Diacylglycerol_kinase_cat_dom"/>
</dbReference>
<dbReference type="GO" id="GO:0005886">
    <property type="term" value="C:plasma membrane"/>
    <property type="evidence" value="ECO:0007669"/>
    <property type="project" value="TreeGrafter"/>
</dbReference>
<dbReference type="PANTHER" id="PTHR11255:SF48">
    <property type="entry name" value="DIACYLGLYCEROL KINASE 1"/>
    <property type="match status" value="1"/>
</dbReference>
<evidence type="ECO:0000313" key="10">
    <source>
        <dbReference type="Proteomes" id="UP000299102"/>
    </source>
</evidence>
<comment type="caution">
    <text evidence="9">The sequence shown here is derived from an EMBL/GenBank/DDBJ whole genome shotgun (WGS) entry which is preliminary data.</text>
</comment>
<dbReference type="SUPFAM" id="SSF111331">
    <property type="entry name" value="NAD kinase/diacylglycerol kinase-like"/>
    <property type="match status" value="1"/>
</dbReference>
<dbReference type="EMBL" id="BGZK01002566">
    <property type="protein sequence ID" value="GBP94959.1"/>
    <property type="molecule type" value="Genomic_DNA"/>
</dbReference>
<evidence type="ECO:0000313" key="9">
    <source>
        <dbReference type="EMBL" id="GBP94959.1"/>
    </source>
</evidence>
<gene>
    <name evidence="9" type="primary">Dgk</name>
    <name evidence="9" type="ORF">EVAR_70423_1</name>
</gene>
<evidence type="ECO:0000256" key="3">
    <source>
        <dbReference type="ARBA" id="ARBA00012133"/>
    </source>
</evidence>
<comment type="similarity">
    <text evidence="2">Belongs to the eukaryotic diacylglycerol kinase family.</text>
</comment>
<dbReference type="InterPro" id="IPR016064">
    <property type="entry name" value="NAD/diacylglycerol_kinase_sf"/>
</dbReference>
<dbReference type="InterPro" id="IPR037607">
    <property type="entry name" value="DGK"/>
</dbReference>
<keyword evidence="10" id="KW-1185">Reference proteome</keyword>
<dbReference type="Proteomes" id="UP000299102">
    <property type="component" value="Unassembled WGS sequence"/>
</dbReference>
<evidence type="ECO:0000256" key="1">
    <source>
        <dbReference type="ARBA" id="ARBA00001383"/>
    </source>
</evidence>
<evidence type="ECO:0000256" key="7">
    <source>
        <dbReference type="ARBA" id="ARBA00022840"/>
    </source>
</evidence>
<sequence>MHRYEGESIHKILDKIAKASTVMMDRWQIHVENTPTDCEQLQLPASTPHPTTVPYNIINNYFSIGVDAAICVKFHTERERNPDKFSSRMKNKLWYFEFATSEQFAASCKNLHENIDIVNKFYVVFPNEYKESEHASSEVTVDSGEELDYDSGETVIHVLFLAILDKYLTTRAIDNGIPIPVATYCDGASLELSKGPSLQGVALLNIPYAHGGSNLWGSSGGHRIPYRSTSIDFSCKVLSGWLKLSICFTDIGDKLIEVIGLENCLHMGQVRTGLRASGRRLAQCSSITITTKRTFPMQIDGEPWMQPPSKITITHKNQVPMLMGPEPEKGRGFFKLFSHC</sequence>
<comment type="catalytic activity">
    <reaction evidence="1">
        <text>a 1,2-diacyl-sn-glycerol + ATP = a 1,2-diacyl-sn-glycero-3-phosphate + ADP + H(+)</text>
        <dbReference type="Rhea" id="RHEA:10272"/>
        <dbReference type="ChEBI" id="CHEBI:15378"/>
        <dbReference type="ChEBI" id="CHEBI:17815"/>
        <dbReference type="ChEBI" id="CHEBI:30616"/>
        <dbReference type="ChEBI" id="CHEBI:58608"/>
        <dbReference type="ChEBI" id="CHEBI:456216"/>
        <dbReference type="EC" id="2.7.1.107"/>
    </reaction>
</comment>
<evidence type="ECO:0000256" key="2">
    <source>
        <dbReference type="ARBA" id="ARBA00009280"/>
    </source>
</evidence>
<dbReference type="STRING" id="151549.A0A4C2A705"/>
<keyword evidence="6 9" id="KW-0418">Kinase</keyword>
<dbReference type="EC" id="2.7.1.107" evidence="3"/>
<feature type="domain" description="DAGKc" evidence="8">
    <location>
        <begin position="1"/>
        <end position="33"/>
    </location>
</feature>
<dbReference type="OrthoDB" id="242257at2759"/>
<name>A0A4C2A705_EUMVA</name>
<evidence type="ECO:0000259" key="8">
    <source>
        <dbReference type="PROSITE" id="PS50146"/>
    </source>
</evidence>
<proteinExistence type="inferred from homology"/>
<dbReference type="Pfam" id="PF00609">
    <property type="entry name" value="DAGK_acc"/>
    <property type="match status" value="1"/>
</dbReference>
<accession>A0A4C2A705</accession>